<accession>A0A0R0M6Z9</accession>
<reference evidence="2 3" key="1">
    <citation type="submission" date="2015-07" db="EMBL/GenBank/DDBJ databases">
        <title>The genome of Pseudoloma neurophilia, a relevant intracellular parasite of the zebrafish.</title>
        <authorList>
            <person name="Ndikumana S."/>
            <person name="Pelin A."/>
            <person name="Sanders J."/>
            <person name="Corradi N."/>
        </authorList>
    </citation>
    <scope>NUCLEOTIDE SEQUENCE [LARGE SCALE GENOMIC DNA]</scope>
    <source>
        <strain evidence="2 3">MK1</strain>
    </source>
</reference>
<sequence length="128" mass="15461">MRFIRSEKSPFVLILKKDKTENTLDRFNILCSKISEQLTIIREMIDTTDFPTDEIKNLIDMLQDLKEIDLPYIRIPYTALSILEKKEAKELLQEELEKRELKERVEQETRERELKFLELLENQDFNLK</sequence>
<proteinExistence type="predicted"/>
<feature type="coiled-coil region" evidence="1">
    <location>
        <begin position="82"/>
        <end position="111"/>
    </location>
</feature>
<evidence type="ECO:0000313" key="2">
    <source>
        <dbReference type="EMBL" id="KRH94865.1"/>
    </source>
</evidence>
<keyword evidence="3" id="KW-1185">Reference proteome</keyword>
<evidence type="ECO:0000313" key="3">
    <source>
        <dbReference type="Proteomes" id="UP000051530"/>
    </source>
</evidence>
<comment type="caution">
    <text evidence="2">The sequence shown here is derived from an EMBL/GenBank/DDBJ whole genome shotgun (WGS) entry which is preliminary data.</text>
</comment>
<protein>
    <submittedName>
        <fullName evidence="2">Uncharacterized protein</fullName>
    </submittedName>
</protein>
<keyword evidence="1" id="KW-0175">Coiled coil</keyword>
<gene>
    <name evidence="2" type="ORF">M153_1200005298</name>
</gene>
<evidence type="ECO:0000256" key="1">
    <source>
        <dbReference type="SAM" id="Coils"/>
    </source>
</evidence>
<name>A0A0R0M6Z9_9MICR</name>
<dbReference type="EMBL" id="LGUB01000022">
    <property type="protein sequence ID" value="KRH94865.1"/>
    <property type="molecule type" value="Genomic_DNA"/>
</dbReference>
<dbReference type="AlphaFoldDB" id="A0A0R0M6Z9"/>
<dbReference type="VEuPathDB" id="MicrosporidiaDB:M153_1200005298"/>
<dbReference type="Proteomes" id="UP000051530">
    <property type="component" value="Unassembled WGS sequence"/>
</dbReference>
<organism evidence="2 3">
    <name type="scientific">Pseudoloma neurophilia</name>
    <dbReference type="NCBI Taxonomy" id="146866"/>
    <lineage>
        <taxon>Eukaryota</taxon>
        <taxon>Fungi</taxon>
        <taxon>Fungi incertae sedis</taxon>
        <taxon>Microsporidia</taxon>
        <taxon>Pseudoloma</taxon>
    </lineage>
</organism>